<proteinExistence type="predicted"/>
<dbReference type="InterPro" id="IPR029058">
    <property type="entry name" value="AB_hydrolase_fold"/>
</dbReference>
<dbReference type="EMBL" id="JACHBR010000003">
    <property type="protein sequence ID" value="MBB5631430.1"/>
    <property type="molecule type" value="Genomic_DNA"/>
</dbReference>
<keyword evidence="2" id="KW-1185">Reference proteome</keyword>
<evidence type="ECO:0000313" key="2">
    <source>
        <dbReference type="Proteomes" id="UP000588112"/>
    </source>
</evidence>
<reference evidence="1 2" key="1">
    <citation type="submission" date="2020-08" db="EMBL/GenBank/DDBJ databases">
        <title>Sequencing the genomes of 1000 actinobacteria strains.</title>
        <authorList>
            <person name="Klenk H.-P."/>
        </authorList>
    </citation>
    <scope>NUCLEOTIDE SEQUENCE [LARGE SCALE GENOMIC DNA]</scope>
    <source>
        <strain evidence="1 2">DSM 45790</strain>
    </source>
</reference>
<organism evidence="1 2">
    <name type="scientific">Sphaerisporangium krabiense</name>
    <dbReference type="NCBI Taxonomy" id="763782"/>
    <lineage>
        <taxon>Bacteria</taxon>
        <taxon>Bacillati</taxon>
        <taxon>Actinomycetota</taxon>
        <taxon>Actinomycetes</taxon>
        <taxon>Streptosporangiales</taxon>
        <taxon>Streptosporangiaceae</taxon>
        <taxon>Sphaerisporangium</taxon>
    </lineage>
</organism>
<keyword evidence="1" id="KW-0378">Hydrolase</keyword>
<protein>
    <submittedName>
        <fullName evidence="1">Dienelactone hydrolase</fullName>
    </submittedName>
</protein>
<name>A0A7W8ZCL4_9ACTN</name>
<dbReference type="Gene3D" id="3.40.50.1820">
    <property type="entry name" value="alpha/beta hydrolase"/>
    <property type="match status" value="1"/>
</dbReference>
<gene>
    <name evidence="1" type="ORF">BJ981_007216</name>
</gene>
<dbReference type="AlphaFoldDB" id="A0A7W8ZCL4"/>
<dbReference type="SUPFAM" id="SSF53474">
    <property type="entry name" value="alpha/beta-Hydrolases"/>
    <property type="match status" value="1"/>
</dbReference>
<dbReference type="RefSeq" id="WP_184617923.1">
    <property type="nucleotide sequence ID" value="NZ_BOOS01000006.1"/>
</dbReference>
<sequence length="159" mass="17150">MHPPDLFAVHPFARLDDGQAHAEKIGLDDLLEQGVRAADTLPDEMVYAGWSLGVIPAQTLAQTRPRARGALLLEACLPAAEWPQELPVQIHGMDADPFFAGEGDLDAARTLVASAKHGELCLYPGDRHLFADAGLPFFDAQASALLMRRALDFLGRTAP</sequence>
<accession>A0A7W8ZCL4</accession>
<comment type="caution">
    <text evidence="1">The sequence shown here is derived from an EMBL/GenBank/DDBJ whole genome shotgun (WGS) entry which is preliminary data.</text>
</comment>
<evidence type="ECO:0000313" key="1">
    <source>
        <dbReference type="EMBL" id="MBB5631430.1"/>
    </source>
</evidence>
<dbReference type="Proteomes" id="UP000588112">
    <property type="component" value="Unassembled WGS sequence"/>
</dbReference>
<dbReference type="GO" id="GO:0016787">
    <property type="term" value="F:hydrolase activity"/>
    <property type="evidence" value="ECO:0007669"/>
    <property type="project" value="UniProtKB-KW"/>
</dbReference>